<name>A0ABZ0GUE2_9GAMM</name>
<dbReference type="NCBIfam" id="TIGR03013">
    <property type="entry name" value="EpsB_2"/>
    <property type="match status" value="1"/>
</dbReference>
<gene>
    <name evidence="9" type="ORF">RI844_14870</name>
</gene>
<organism evidence="9 10">
    <name type="scientific">Thalassotalea fonticola</name>
    <dbReference type="NCBI Taxonomy" id="3065649"/>
    <lineage>
        <taxon>Bacteria</taxon>
        <taxon>Pseudomonadati</taxon>
        <taxon>Pseudomonadota</taxon>
        <taxon>Gammaproteobacteria</taxon>
        <taxon>Alteromonadales</taxon>
        <taxon>Colwelliaceae</taxon>
        <taxon>Thalassotalea</taxon>
    </lineage>
</organism>
<dbReference type="Proteomes" id="UP001301442">
    <property type="component" value="Chromosome"/>
</dbReference>
<feature type="transmembrane region" description="Helical" evidence="7">
    <location>
        <begin position="96"/>
        <end position="116"/>
    </location>
</feature>
<dbReference type="InterPro" id="IPR017475">
    <property type="entry name" value="EPS_sugar_tfrase"/>
</dbReference>
<keyword evidence="10" id="KW-1185">Reference proteome</keyword>
<feature type="domain" description="Bacterial sugar transferase" evidence="8">
    <location>
        <begin position="261"/>
        <end position="444"/>
    </location>
</feature>
<comment type="similarity">
    <text evidence="2">Belongs to the bacterial sugar transferase family.</text>
</comment>
<evidence type="ECO:0000256" key="1">
    <source>
        <dbReference type="ARBA" id="ARBA00004141"/>
    </source>
</evidence>
<evidence type="ECO:0000256" key="2">
    <source>
        <dbReference type="ARBA" id="ARBA00006464"/>
    </source>
</evidence>
<dbReference type="RefSeq" id="WP_348398361.1">
    <property type="nucleotide sequence ID" value="NZ_CP136600.1"/>
</dbReference>
<reference evidence="9 10" key="1">
    <citation type="submission" date="2023-09" db="EMBL/GenBank/DDBJ databases">
        <authorList>
            <person name="Qi X."/>
        </authorList>
    </citation>
    <scope>NUCLEOTIDE SEQUENCE [LARGE SCALE GENOMIC DNA]</scope>
    <source>
        <strain evidence="9 10">S1-1</strain>
    </source>
</reference>
<keyword evidence="5 7" id="KW-1133">Transmembrane helix</keyword>
<sequence length="449" mass="51332">MLRLLLLGDIGLFFIAFFLSNVDSFSETLTIEIITSTVLFVFIMQLSFLGLGLYKSKIREKLWGILRRLLIASAISYILLTIFGQLTGNPYLHTDFVLTACFISFISTAIFRLLLFKFNVLGFAKRNILVLGSGQRALVIETRMRREVDRQGYNLIGFVPMGGDINKEIAEEHIVILSTSLVQFVLQNQIHEIVVATDERRGTLPIDELFACKIRGVSVTEILDFIENETGQIAVNLIYPSWVIYSQGFTSSNDLRATFDRLFNSGLAIVLFILTWPFMLLAAFAIKIEDGIDAPILYWQERIGFNGKVFKIVKFRSMTLDAECDGAKWAEENDTRVTKVGRFIRKYRLDELPQIYNILTADMGFVGPRPERPEFVDRLKVNIPYYSARHTVKSGLTGWAQLKYAYGATEEDAMEKLKYDLYYIKHRSFMMDLLILIQTAEVVLFGRGR</sequence>
<feature type="transmembrane region" description="Helical" evidence="7">
    <location>
        <begin position="262"/>
        <end position="286"/>
    </location>
</feature>
<dbReference type="NCBIfam" id="TIGR03025">
    <property type="entry name" value="EPS_sugtrans"/>
    <property type="match status" value="1"/>
</dbReference>
<evidence type="ECO:0000313" key="10">
    <source>
        <dbReference type="Proteomes" id="UP001301442"/>
    </source>
</evidence>
<dbReference type="PANTHER" id="PTHR30576">
    <property type="entry name" value="COLANIC BIOSYNTHESIS UDP-GLUCOSE LIPID CARRIER TRANSFERASE"/>
    <property type="match status" value="1"/>
</dbReference>
<feature type="transmembrane region" description="Helical" evidence="7">
    <location>
        <begin position="66"/>
        <end position="84"/>
    </location>
</feature>
<evidence type="ECO:0000259" key="8">
    <source>
        <dbReference type="Pfam" id="PF02397"/>
    </source>
</evidence>
<evidence type="ECO:0000256" key="7">
    <source>
        <dbReference type="SAM" id="Phobius"/>
    </source>
</evidence>
<evidence type="ECO:0000256" key="3">
    <source>
        <dbReference type="ARBA" id="ARBA00022679"/>
    </source>
</evidence>
<evidence type="ECO:0000256" key="6">
    <source>
        <dbReference type="ARBA" id="ARBA00023136"/>
    </source>
</evidence>
<keyword evidence="6 7" id="KW-0472">Membrane</keyword>
<dbReference type="Pfam" id="PF02397">
    <property type="entry name" value="Bac_transf"/>
    <property type="match status" value="1"/>
</dbReference>
<protein>
    <submittedName>
        <fullName evidence="9">TIGR03013 family PEP-CTERM/XrtA system glycosyltransferase</fullName>
    </submittedName>
</protein>
<keyword evidence="3" id="KW-0808">Transferase</keyword>
<evidence type="ECO:0000256" key="4">
    <source>
        <dbReference type="ARBA" id="ARBA00022692"/>
    </source>
</evidence>
<keyword evidence="4 7" id="KW-0812">Transmembrane</keyword>
<accession>A0ABZ0GUE2</accession>
<comment type="subcellular location">
    <subcellularLocation>
        <location evidence="1">Membrane</location>
        <topology evidence="1">Multi-pass membrane protein</topology>
    </subcellularLocation>
</comment>
<dbReference type="PANTHER" id="PTHR30576:SF21">
    <property type="entry name" value="UDP-GLUCOSE:UNDECAPRENYL-PHOSPHATE GLUCOSE-1-PHOSPHATE TRANSFERASE"/>
    <property type="match status" value="1"/>
</dbReference>
<dbReference type="InterPro" id="IPR003362">
    <property type="entry name" value="Bact_transf"/>
</dbReference>
<evidence type="ECO:0000313" key="9">
    <source>
        <dbReference type="EMBL" id="WOH39602.1"/>
    </source>
</evidence>
<dbReference type="EMBL" id="CP136600">
    <property type="protein sequence ID" value="WOH39602.1"/>
    <property type="molecule type" value="Genomic_DNA"/>
</dbReference>
<proteinExistence type="inferred from homology"/>
<dbReference type="InterPro" id="IPR017464">
    <property type="entry name" value="Sugar_tfrase_EpsB_2"/>
</dbReference>
<feature type="transmembrane region" description="Helical" evidence="7">
    <location>
        <begin position="34"/>
        <end position="54"/>
    </location>
</feature>
<evidence type="ECO:0000256" key="5">
    <source>
        <dbReference type="ARBA" id="ARBA00022989"/>
    </source>
</evidence>